<evidence type="ECO:0000313" key="3">
    <source>
        <dbReference type="Proteomes" id="UP000193986"/>
    </source>
</evidence>
<dbReference type="Pfam" id="PF11093">
    <property type="entry name" value="Mitochondr_Som1"/>
    <property type="match status" value="1"/>
</dbReference>
<evidence type="ECO:0000313" key="2">
    <source>
        <dbReference type="EMBL" id="ORY24017.1"/>
    </source>
</evidence>
<gene>
    <name evidence="2" type="ORF">BCR39DRAFT_561747</name>
</gene>
<dbReference type="GO" id="GO:0042720">
    <property type="term" value="C:mitochondrial inner membrane peptidase complex"/>
    <property type="evidence" value="ECO:0007669"/>
    <property type="project" value="InterPro"/>
</dbReference>
<dbReference type="Proteomes" id="UP000193986">
    <property type="component" value="Unassembled WGS sequence"/>
</dbReference>
<dbReference type="OrthoDB" id="3983163at2759"/>
<organism evidence="2 3">
    <name type="scientific">Naematelia encephala</name>
    <dbReference type="NCBI Taxonomy" id="71784"/>
    <lineage>
        <taxon>Eukaryota</taxon>
        <taxon>Fungi</taxon>
        <taxon>Dikarya</taxon>
        <taxon>Basidiomycota</taxon>
        <taxon>Agaricomycotina</taxon>
        <taxon>Tremellomycetes</taxon>
        <taxon>Tremellales</taxon>
        <taxon>Naemateliaceae</taxon>
        <taxon>Naematelia</taxon>
    </lineage>
</organism>
<protein>
    <submittedName>
        <fullName evidence="2">Uncharacterized protein</fullName>
    </submittedName>
</protein>
<reference evidence="2 3" key="1">
    <citation type="submission" date="2016-07" db="EMBL/GenBank/DDBJ databases">
        <title>Pervasive Adenine N6-methylation of Active Genes in Fungi.</title>
        <authorList>
            <consortium name="DOE Joint Genome Institute"/>
            <person name="Mondo S.J."/>
            <person name="Dannebaum R.O."/>
            <person name="Kuo R.C."/>
            <person name="Labutti K."/>
            <person name="Haridas S."/>
            <person name="Kuo A."/>
            <person name="Salamov A."/>
            <person name="Ahrendt S.R."/>
            <person name="Lipzen A."/>
            <person name="Sullivan W."/>
            <person name="Andreopoulos W.B."/>
            <person name="Clum A."/>
            <person name="Lindquist E."/>
            <person name="Daum C."/>
            <person name="Ramamoorthy G.K."/>
            <person name="Gryganskyi A."/>
            <person name="Culley D."/>
            <person name="Magnuson J.K."/>
            <person name="James T.Y."/>
            <person name="O'Malley M.A."/>
            <person name="Stajich J.E."/>
            <person name="Spatafora J.W."/>
            <person name="Visel A."/>
            <person name="Grigoriev I.V."/>
        </authorList>
    </citation>
    <scope>NUCLEOTIDE SEQUENCE [LARGE SCALE GENOMIC DNA]</scope>
    <source>
        <strain evidence="2 3">68-887.2</strain>
    </source>
</reference>
<dbReference type="EMBL" id="MCFC01000073">
    <property type="protein sequence ID" value="ORY24017.1"/>
    <property type="molecule type" value="Genomic_DNA"/>
</dbReference>
<comment type="caution">
    <text evidence="2">The sequence shown here is derived from an EMBL/GenBank/DDBJ whole genome shotgun (WGS) entry which is preliminary data.</text>
</comment>
<feature type="compositionally biased region" description="Basic and acidic residues" evidence="1">
    <location>
        <begin position="59"/>
        <end position="72"/>
    </location>
</feature>
<name>A0A1Y2AP84_9TREE</name>
<proteinExistence type="predicted"/>
<keyword evidence="3" id="KW-1185">Reference proteome</keyword>
<feature type="region of interest" description="Disordered" evidence="1">
    <location>
        <begin position="58"/>
        <end position="89"/>
    </location>
</feature>
<dbReference type="InterPro" id="IPR024645">
    <property type="entry name" value="Mitochondr_Som1"/>
</dbReference>
<evidence type="ECO:0000256" key="1">
    <source>
        <dbReference type="SAM" id="MobiDB-lite"/>
    </source>
</evidence>
<sequence>MSLAKQKPSGGRDECTLFALTQYECAPVSNRVRCFPLERIFRKCGRGPVVEITNILPPADDKSGNRSMRLDDPVFSQTVPEGKQWKDIH</sequence>
<accession>A0A1Y2AP84</accession>
<dbReference type="AlphaFoldDB" id="A0A1Y2AP84"/>
<dbReference type="InParanoid" id="A0A1Y2AP84"/>